<reference evidence="2" key="1">
    <citation type="submission" date="2022-11" db="EMBL/GenBank/DDBJ databases">
        <title>Biodiversity and phylogenetic relationships of bacteria.</title>
        <authorList>
            <person name="Machado R.A.R."/>
            <person name="Bhat A."/>
            <person name="Loulou A."/>
            <person name="Kallel S."/>
        </authorList>
    </citation>
    <scope>NUCLEOTIDE SEQUENCE</scope>
    <source>
        <strain evidence="2">K-TC2</strain>
    </source>
</reference>
<dbReference type="AlphaFoldDB" id="A0A9X3IMS1"/>
<feature type="domain" description="ABM" evidence="1">
    <location>
        <begin position="3"/>
        <end position="91"/>
    </location>
</feature>
<keyword evidence="3" id="KW-1185">Reference proteome</keyword>
<evidence type="ECO:0000313" key="2">
    <source>
        <dbReference type="EMBL" id="MCX5570816.1"/>
    </source>
</evidence>
<evidence type="ECO:0000259" key="1">
    <source>
        <dbReference type="PROSITE" id="PS51725"/>
    </source>
</evidence>
<keyword evidence="2" id="KW-0560">Oxidoreductase</keyword>
<dbReference type="EMBL" id="JAPKNK010000007">
    <property type="protein sequence ID" value="MCX5570816.1"/>
    <property type="molecule type" value="Genomic_DNA"/>
</dbReference>
<dbReference type="SUPFAM" id="SSF54909">
    <property type="entry name" value="Dimeric alpha+beta barrel"/>
    <property type="match status" value="1"/>
</dbReference>
<protein>
    <submittedName>
        <fullName evidence="2">Antibiotic biosynthesis monooxygenase</fullName>
    </submittedName>
</protein>
<comment type="caution">
    <text evidence="2">The sequence shown here is derived from an EMBL/GenBank/DDBJ whole genome shotgun (WGS) entry which is preliminary data.</text>
</comment>
<dbReference type="InterPro" id="IPR007138">
    <property type="entry name" value="ABM_dom"/>
</dbReference>
<evidence type="ECO:0000313" key="3">
    <source>
        <dbReference type="Proteomes" id="UP001144805"/>
    </source>
</evidence>
<dbReference type="RefSeq" id="WP_266339785.1">
    <property type="nucleotide sequence ID" value="NZ_JAPKNK010000007.1"/>
</dbReference>
<gene>
    <name evidence="2" type="ORF">OSH07_16540</name>
</gene>
<dbReference type="InterPro" id="IPR011008">
    <property type="entry name" value="Dimeric_a/b-barrel"/>
</dbReference>
<name>A0A9X3IMS1_9HYPH</name>
<keyword evidence="2" id="KW-0503">Monooxygenase</keyword>
<proteinExistence type="predicted"/>
<sequence length="95" mass="10243">MSVVRVGEFRAAEGRADALAASLASIRPIILGSEGAVSCEILRDRADPGRFLVIEHWQTTEAHQASVKNIPPEMFKTAMALFAEPPKGSYFDGLA</sequence>
<dbReference type="Proteomes" id="UP001144805">
    <property type="component" value="Unassembled WGS sequence"/>
</dbReference>
<organism evidence="2 3">
    <name type="scientific">Kaistia nematophila</name>
    <dbReference type="NCBI Taxonomy" id="2994654"/>
    <lineage>
        <taxon>Bacteria</taxon>
        <taxon>Pseudomonadati</taxon>
        <taxon>Pseudomonadota</taxon>
        <taxon>Alphaproteobacteria</taxon>
        <taxon>Hyphomicrobiales</taxon>
        <taxon>Kaistiaceae</taxon>
        <taxon>Kaistia</taxon>
    </lineage>
</organism>
<accession>A0A9X3IMS1</accession>
<dbReference type="PROSITE" id="PS51725">
    <property type="entry name" value="ABM"/>
    <property type="match status" value="1"/>
</dbReference>
<dbReference type="Pfam" id="PF03992">
    <property type="entry name" value="ABM"/>
    <property type="match status" value="1"/>
</dbReference>
<dbReference type="GO" id="GO:0004497">
    <property type="term" value="F:monooxygenase activity"/>
    <property type="evidence" value="ECO:0007669"/>
    <property type="project" value="UniProtKB-KW"/>
</dbReference>
<dbReference type="Gene3D" id="3.30.70.100">
    <property type="match status" value="1"/>
</dbReference>